<feature type="non-terminal residue" evidence="1">
    <location>
        <position position="71"/>
    </location>
</feature>
<dbReference type="AlphaFoldDB" id="A0A2M7ARG1"/>
<name>A0A2M7ARG1_9BACT</name>
<gene>
    <name evidence="1" type="ORF">COS78_03695</name>
</gene>
<comment type="caution">
    <text evidence="1">The sequence shown here is derived from an EMBL/GenBank/DDBJ whole genome shotgun (WGS) entry which is preliminary data.</text>
</comment>
<accession>A0A2M7ARG1</accession>
<evidence type="ECO:0000313" key="2">
    <source>
        <dbReference type="Proteomes" id="UP000231407"/>
    </source>
</evidence>
<organism evidence="1 2">
    <name type="scientific">Candidatus Shapirobacteria bacterium CG06_land_8_20_14_3_00_40_12</name>
    <dbReference type="NCBI Taxonomy" id="1974881"/>
    <lineage>
        <taxon>Bacteria</taxon>
        <taxon>Candidatus Shapironibacteriota</taxon>
    </lineage>
</organism>
<evidence type="ECO:0000313" key="1">
    <source>
        <dbReference type="EMBL" id="PIU73190.1"/>
    </source>
</evidence>
<reference evidence="2" key="1">
    <citation type="submission" date="2017-09" db="EMBL/GenBank/DDBJ databases">
        <title>Depth-based differentiation of microbial function through sediment-hosted aquifers and enrichment of novel symbionts in the deep terrestrial subsurface.</title>
        <authorList>
            <person name="Probst A.J."/>
            <person name="Ladd B."/>
            <person name="Jarett J.K."/>
            <person name="Geller-Mcgrath D.E."/>
            <person name="Sieber C.M.K."/>
            <person name="Emerson J.B."/>
            <person name="Anantharaman K."/>
            <person name="Thomas B.C."/>
            <person name="Malmstrom R."/>
            <person name="Stieglmeier M."/>
            <person name="Klingl A."/>
            <person name="Woyke T."/>
            <person name="Ryan C.M."/>
            <person name="Banfield J.F."/>
        </authorList>
    </citation>
    <scope>NUCLEOTIDE SEQUENCE [LARGE SCALE GENOMIC DNA]</scope>
</reference>
<dbReference type="Proteomes" id="UP000231407">
    <property type="component" value="Unassembled WGS sequence"/>
</dbReference>
<dbReference type="EMBL" id="PEWA01000051">
    <property type="protein sequence ID" value="PIU73190.1"/>
    <property type="molecule type" value="Genomic_DNA"/>
</dbReference>
<protein>
    <submittedName>
        <fullName evidence="1">Uncharacterized protein</fullName>
    </submittedName>
</protein>
<sequence length="71" mass="8129">MNAVLRKLGKKRKPIRVIYVSTYIPQKCGIATFTKDVTNAINMLNPYALAEIMAVIKQGENPDFPWEVKYK</sequence>
<proteinExistence type="predicted"/>